<accession>A0A223I3M7</accession>
<keyword evidence="12" id="KW-0472">Membrane</keyword>
<evidence type="ECO:0000256" key="8">
    <source>
        <dbReference type="ARBA" id="ARBA00022801"/>
    </source>
</evidence>
<keyword evidence="10" id="KW-1133">Transmembrane helix</keyword>
<dbReference type="InterPro" id="IPR044537">
    <property type="entry name" value="Rip2-like"/>
</dbReference>
<evidence type="ECO:0000256" key="2">
    <source>
        <dbReference type="ARBA" id="ARBA00004651"/>
    </source>
</evidence>
<protein>
    <submittedName>
        <fullName evidence="13">Peptidase M50</fullName>
    </submittedName>
</protein>
<reference evidence="13 14" key="1">
    <citation type="submission" date="2016-08" db="EMBL/GenBank/DDBJ databases">
        <title>A novel genetic cassette of butanologenic Thermoanaerobacterium thermosaccharolyticum that directly convert cellulose to butanol.</title>
        <authorList>
            <person name="Li T."/>
            <person name="He J."/>
        </authorList>
    </citation>
    <scope>NUCLEOTIDE SEQUENCE [LARGE SCALE GENOMIC DNA]</scope>
    <source>
        <strain evidence="13 14">TG57</strain>
    </source>
</reference>
<evidence type="ECO:0000256" key="9">
    <source>
        <dbReference type="ARBA" id="ARBA00022833"/>
    </source>
</evidence>
<comment type="subcellular location">
    <subcellularLocation>
        <location evidence="2">Cell membrane</location>
        <topology evidence="2">Multi-pass membrane protein</topology>
    </subcellularLocation>
</comment>
<evidence type="ECO:0000256" key="11">
    <source>
        <dbReference type="ARBA" id="ARBA00023049"/>
    </source>
</evidence>
<dbReference type="AlphaFoldDB" id="A0A223I3M7"/>
<evidence type="ECO:0000256" key="5">
    <source>
        <dbReference type="ARBA" id="ARBA00022670"/>
    </source>
</evidence>
<evidence type="ECO:0000313" key="13">
    <source>
        <dbReference type="EMBL" id="AST59105.1"/>
    </source>
</evidence>
<evidence type="ECO:0000256" key="10">
    <source>
        <dbReference type="ARBA" id="ARBA00022989"/>
    </source>
</evidence>
<evidence type="ECO:0000256" key="1">
    <source>
        <dbReference type="ARBA" id="ARBA00001947"/>
    </source>
</evidence>
<organism evidence="13 14">
    <name type="scientific">Thermoanaerobacterium thermosaccharolyticum</name>
    <name type="common">Clostridium thermosaccharolyticum</name>
    <dbReference type="NCBI Taxonomy" id="1517"/>
    <lineage>
        <taxon>Bacteria</taxon>
        <taxon>Bacillati</taxon>
        <taxon>Bacillota</taxon>
        <taxon>Clostridia</taxon>
        <taxon>Thermoanaerobacterales</taxon>
        <taxon>Thermoanaerobacteraceae</taxon>
        <taxon>Thermoanaerobacterium</taxon>
    </lineage>
</organism>
<keyword evidence="6" id="KW-0812">Transmembrane</keyword>
<name>A0A223I3M7_THETR</name>
<gene>
    <name evidence="13" type="ORF">Thert_03375</name>
</gene>
<dbReference type="EMBL" id="CP016893">
    <property type="protein sequence ID" value="AST59105.1"/>
    <property type="molecule type" value="Genomic_DNA"/>
</dbReference>
<dbReference type="InterPro" id="IPR008915">
    <property type="entry name" value="Peptidase_M50"/>
</dbReference>
<dbReference type="GO" id="GO:0005886">
    <property type="term" value="C:plasma membrane"/>
    <property type="evidence" value="ECO:0007669"/>
    <property type="project" value="UniProtKB-SubCell"/>
</dbReference>
<comment type="cofactor">
    <cofactor evidence="1">
        <name>Zn(2+)</name>
        <dbReference type="ChEBI" id="CHEBI:29105"/>
    </cofactor>
</comment>
<keyword evidence="5" id="KW-0645">Protease</keyword>
<dbReference type="Pfam" id="PF02163">
    <property type="entry name" value="Peptidase_M50"/>
    <property type="match status" value="1"/>
</dbReference>
<keyword evidence="9" id="KW-0862">Zinc</keyword>
<keyword evidence="11" id="KW-0482">Metalloprotease</keyword>
<dbReference type="GO" id="GO:0046872">
    <property type="term" value="F:metal ion binding"/>
    <property type="evidence" value="ECO:0007669"/>
    <property type="project" value="UniProtKB-KW"/>
</dbReference>
<proteinExistence type="inferred from homology"/>
<dbReference type="GO" id="GO:0008237">
    <property type="term" value="F:metallopeptidase activity"/>
    <property type="evidence" value="ECO:0007669"/>
    <property type="project" value="UniProtKB-KW"/>
</dbReference>
<comment type="similarity">
    <text evidence="3">Belongs to the peptidase M50B family.</text>
</comment>
<dbReference type="PANTHER" id="PTHR35864">
    <property type="entry name" value="ZINC METALLOPROTEASE MJ0611-RELATED"/>
    <property type="match status" value="1"/>
</dbReference>
<evidence type="ECO:0000256" key="7">
    <source>
        <dbReference type="ARBA" id="ARBA00022723"/>
    </source>
</evidence>
<sequence>MNTILSYLIRIPALIIAMSFHEFSHGYVADKLGDPTPRQNGRLTLNPLAHIDPLGLLMLFVIYFGWAKPVPINPYYFKDRKKGVLYVSLAGPLSNVFLAFITRILMVYFENVPIVGLFLNVLYQYNLVFAVFNIIPVPPLDGSKVLWSLLPQKEAYIFSQYEQYGQIALLLLLFTGIINVVMTPLMMGLDRVISTIILFPFGVG</sequence>
<evidence type="ECO:0000313" key="14">
    <source>
        <dbReference type="Proteomes" id="UP000214975"/>
    </source>
</evidence>
<dbReference type="RefSeq" id="WP_094398043.1">
    <property type="nucleotide sequence ID" value="NZ_CP016893.1"/>
</dbReference>
<keyword evidence="8" id="KW-0378">Hydrolase</keyword>
<evidence type="ECO:0000256" key="6">
    <source>
        <dbReference type="ARBA" id="ARBA00022692"/>
    </source>
</evidence>
<evidence type="ECO:0000256" key="12">
    <source>
        <dbReference type="ARBA" id="ARBA00023136"/>
    </source>
</evidence>
<evidence type="ECO:0000256" key="3">
    <source>
        <dbReference type="ARBA" id="ARBA00007931"/>
    </source>
</evidence>
<dbReference type="Proteomes" id="UP000214975">
    <property type="component" value="Chromosome"/>
</dbReference>
<dbReference type="InterPro" id="IPR052348">
    <property type="entry name" value="Metallopeptidase_M50B"/>
</dbReference>
<keyword evidence="4" id="KW-1003">Cell membrane</keyword>
<keyword evidence="7" id="KW-0479">Metal-binding</keyword>
<dbReference type="PANTHER" id="PTHR35864:SF1">
    <property type="entry name" value="ZINC METALLOPROTEASE YWHC-RELATED"/>
    <property type="match status" value="1"/>
</dbReference>
<dbReference type="CDD" id="cd06158">
    <property type="entry name" value="S2P-M50_like_1"/>
    <property type="match status" value="1"/>
</dbReference>
<evidence type="ECO:0000256" key="4">
    <source>
        <dbReference type="ARBA" id="ARBA00022475"/>
    </source>
</evidence>
<dbReference type="GO" id="GO:0006508">
    <property type="term" value="P:proteolysis"/>
    <property type="evidence" value="ECO:0007669"/>
    <property type="project" value="UniProtKB-KW"/>
</dbReference>